<keyword evidence="3" id="KW-1185">Reference proteome</keyword>
<dbReference type="AlphaFoldDB" id="A0A099UHS9"/>
<dbReference type="EMBL" id="LN907858">
    <property type="protein sequence ID" value="CUU40479.1"/>
    <property type="molecule type" value="Genomic_DNA"/>
</dbReference>
<dbReference type="EMBL" id="JRPF02000002">
    <property type="protein sequence ID" value="TLD79148.1"/>
    <property type="molecule type" value="Genomic_DNA"/>
</dbReference>
<reference evidence="2 3" key="1">
    <citation type="journal article" date="2014" name="Genome Announc.">
        <title>Draft genome sequences of eight enterohepatic helicobacter species isolated from both laboratory and wild rodents.</title>
        <authorList>
            <person name="Sheh A."/>
            <person name="Shen Z."/>
            <person name="Fox J.G."/>
        </authorList>
    </citation>
    <scope>NUCLEOTIDE SEQUENCE [LARGE SCALE GENOMIC DNA]</scope>
    <source>
        <strain evidence="2 3">MIT 98-6810</strain>
    </source>
</reference>
<evidence type="ECO:0000313" key="1">
    <source>
        <dbReference type="EMBL" id="CUU40479.1"/>
    </source>
</evidence>
<accession>A0A099UHS9</accession>
<dbReference type="OrthoDB" id="5334833at2"/>
<gene>
    <name evidence="1" type="ORF">BN2458_PEG1596</name>
    <name evidence="2" type="ORF">LS75_002280</name>
</gene>
<proteinExistence type="predicted"/>
<dbReference type="PATRIC" id="fig|76936.10.peg.1557"/>
<dbReference type="STRING" id="76936.BN2458_PEG1596"/>
<reference evidence="4" key="3">
    <citation type="submission" date="2015-11" db="EMBL/GenBank/DDBJ databases">
        <authorList>
            <person name="Anvar S.Y."/>
        </authorList>
    </citation>
    <scope>NUCLEOTIDE SEQUENCE [LARGE SCALE GENOMIC DNA]</scope>
</reference>
<reference evidence="1" key="2">
    <citation type="submission" date="2015-11" db="EMBL/GenBank/DDBJ databases">
        <authorList>
            <person name="Zhang Y."/>
            <person name="Guo Z."/>
        </authorList>
    </citation>
    <scope>NUCLEOTIDE SEQUENCE</scope>
    <source>
        <strain evidence="1">1</strain>
    </source>
</reference>
<dbReference type="Proteomes" id="UP000064525">
    <property type="component" value="Chromosome I"/>
</dbReference>
<dbReference type="GeneID" id="78151758"/>
<organism evidence="1 4">
    <name type="scientific">Helicobacter typhlonius</name>
    <dbReference type="NCBI Taxonomy" id="76936"/>
    <lineage>
        <taxon>Bacteria</taxon>
        <taxon>Pseudomonadati</taxon>
        <taxon>Campylobacterota</taxon>
        <taxon>Epsilonproteobacteria</taxon>
        <taxon>Campylobacterales</taxon>
        <taxon>Helicobacteraceae</taxon>
        <taxon>Helicobacter</taxon>
    </lineage>
</organism>
<dbReference type="Proteomes" id="UP000029925">
    <property type="component" value="Unassembled WGS sequence"/>
</dbReference>
<evidence type="ECO:0000313" key="2">
    <source>
        <dbReference type="EMBL" id="TLD79148.1"/>
    </source>
</evidence>
<evidence type="ECO:0000313" key="3">
    <source>
        <dbReference type="Proteomes" id="UP000029925"/>
    </source>
</evidence>
<dbReference type="RefSeq" id="WP_034326796.1">
    <property type="nucleotide sequence ID" value="NZ_CAJTQN010000002.1"/>
</dbReference>
<name>A0A099UHS9_9HELI</name>
<dbReference type="KEGG" id="hty:BN2458_PEG1596"/>
<evidence type="ECO:0000313" key="4">
    <source>
        <dbReference type="Proteomes" id="UP000064525"/>
    </source>
</evidence>
<sequence length="80" mass="9071">MSENVAQNIESSQQGNTPINDVYEKALQDNIDILQQCQRDKGFSTCTMCELLISCEVRNNYVKAVYNSMSKGQHGDFDFN</sequence>
<protein>
    <submittedName>
        <fullName evidence="1">Uncharacterized protein</fullName>
    </submittedName>
</protein>